<keyword evidence="3" id="KW-1185">Reference proteome</keyword>
<dbReference type="AlphaFoldDB" id="A0A4D6MTV1"/>
<gene>
    <name evidence="2" type="ORF">DEO72_LG8g2982</name>
</gene>
<evidence type="ECO:0000256" key="1">
    <source>
        <dbReference type="SAM" id="MobiDB-lite"/>
    </source>
</evidence>
<dbReference type="EMBL" id="CP039352">
    <property type="protein sequence ID" value="QCE04940.1"/>
    <property type="molecule type" value="Genomic_DNA"/>
</dbReference>
<dbReference type="Proteomes" id="UP000501690">
    <property type="component" value="Linkage Group LG8"/>
</dbReference>
<evidence type="ECO:0000313" key="3">
    <source>
        <dbReference type="Proteomes" id="UP000501690"/>
    </source>
</evidence>
<protein>
    <submittedName>
        <fullName evidence="2">Uncharacterized protein</fullName>
    </submittedName>
</protein>
<organism evidence="2 3">
    <name type="scientific">Vigna unguiculata</name>
    <name type="common">Cowpea</name>
    <dbReference type="NCBI Taxonomy" id="3917"/>
    <lineage>
        <taxon>Eukaryota</taxon>
        <taxon>Viridiplantae</taxon>
        <taxon>Streptophyta</taxon>
        <taxon>Embryophyta</taxon>
        <taxon>Tracheophyta</taxon>
        <taxon>Spermatophyta</taxon>
        <taxon>Magnoliopsida</taxon>
        <taxon>eudicotyledons</taxon>
        <taxon>Gunneridae</taxon>
        <taxon>Pentapetalae</taxon>
        <taxon>rosids</taxon>
        <taxon>fabids</taxon>
        <taxon>Fabales</taxon>
        <taxon>Fabaceae</taxon>
        <taxon>Papilionoideae</taxon>
        <taxon>50 kb inversion clade</taxon>
        <taxon>NPAAA clade</taxon>
        <taxon>indigoferoid/millettioid clade</taxon>
        <taxon>Phaseoleae</taxon>
        <taxon>Vigna</taxon>
    </lineage>
</organism>
<feature type="region of interest" description="Disordered" evidence="1">
    <location>
        <begin position="25"/>
        <end position="63"/>
    </location>
</feature>
<accession>A0A4D6MTV1</accession>
<reference evidence="2 3" key="1">
    <citation type="submission" date="2019-04" db="EMBL/GenBank/DDBJ databases">
        <title>An improved genome assembly and genetic linkage map for asparagus bean, Vigna unguiculata ssp. sesquipedialis.</title>
        <authorList>
            <person name="Xia Q."/>
            <person name="Zhang R."/>
            <person name="Dong Y."/>
        </authorList>
    </citation>
    <scope>NUCLEOTIDE SEQUENCE [LARGE SCALE GENOMIC DNA]</scope>
    <source>
        <tissue evidence="2">Leaf</tissue>
    </source>
</reference>
<feature type="region of interest" description="Disordered" evidence="1">
    <location>
        <begin position="100"/>
        <end position="129"/>
    </location>
</feature>
<name>A0A4D6MTV1_VIGUN</name>
<feature type="compositionally biased region" description="Basic and acidic residues" evidence="1">
    <location>
        <begin position="100"/>
        <end position="120"/>
    </location>
</feature>
<evidence type="ECO:0000313" key="2">
    <source>
        <dbReference type="EMBL" id="QCE04940.1"/>
    </source>
</evidence>
<sequence length="129" mass="13307">MGDGVGVDDGDKEGLDAKITSVGVCDKKGNEDDNANNCGEGGDENKRIGTDTRLNIDGGDKEGPGVKIMGDGVNFGVGFGVGDGNKWLEDEIMGARVCDKKVSGDGNDDNRRGNDGDRKVGVSLGTNDD</sequence>
<proteinExistence type="predicted"/>